<gene>
    <name evidence="1" type="ORF">KZJ38_07225</name>
</gene>
<evidence type="ECO:0000313" key="2">
    <source>
        <dbReference type="Proteomes" id="UP000826462"/>
    </source>
</evidence>
<sequence length="50" mass="5834">MKQFVVQQSDDDPELDDVQIVLSPISNTEFATVCQKLERMSGVRECRYRK</sequence>
<protein>
    <submittedName>
        <fullName evidence="1">Uncharacterized protein</fullName>
    </submittedName>
</protein>
<dbReference type="EMBL" id="CP080095">
    <property type="protein sequence ID" value="QYD70096.1"/>
    <property type="molecule type" value="Genomic_DNA"/>
</dbReference>
<proteinExistence type="predicted"/>
<evidence type="ECO:0000313" key="1">
    <source>
        <dbReference type="EMBL" id="QYD70096.1"/>
    </source>
</evidence>
<accession>A0ABX8UNC4</accession>
<organism evidence="1 2">
    <name type="scientific">Paraburkholderia edwinii</name>
    <dbReference type="NCBI Taxonomy" id="2861782"/>
    <lineage>
        <taxon>Bacteria</taxon>
        <taxon>Pseudomonadati</taxon>
        <taxon>Pseudomonadota</taxon>
        <taxon>Betaproteobacteria</taxon>
        <taxon>Burkholderiales</taxon>
        <taxon>Burkholderiaceae</taxon>
        <taxon>Paraburkholderia</taxon>
    </lineage>
</organism>
<reference evidence="1 2" key="1">
    <citation type="submission" date="2021-07" db="EMBL/GenBank/DDBJ databases">
        <title>Paraburkholderia edwinii protects Aspergillus sp. from phenazines by acting as a toxin sponge.</title>
        <authorList>
            <person name="Dahlstrom K.M."/>
            <person name="Newman D.K."/>
        </authorList>
    </citation>
    <scope>NUCLEOTIDE SEQUENCE [LARGE SCALE GENOMIC DNA]</scope>
    <source>
        <strain evidence="1 2">Pe01</strain>
    </source>
</reference>
<name>A0ABX8UNC4_9BURK</name>
<keyword evidence="2" id="KW-1185">Reference proteome</keyword>
<dbReference type="Proteomes" id="UP000826462">
    <property type="component" value="Chromosome 1"/>
</dbReference>